<sequence>MSKRPNEEAREERWLRKMKMYEEKIMAKRRRQAERENCREVQVQCEQRQSDAPVPRDVQNEEHPEYEGFIPRPNGPDDAGSPDLNLNQEMSQAAQDVADFTDYAQHNIAFEEESMMTETTACTSPNFSEDRNLDNVETVAVAADDFDPDLLRALGDVEQEPAEFGENLQDDVAARFQKILQVGMKKDIKDELLKKYPFPKNVPLAKSPTLNPEIGAMLAETCKLRDKRLLTKQDQLGKTLSAIGKALTGLLKKTPDIPEIIRTINDAGMLLADSHYIETDTRRSVIIPLIDKSLTDPFKDRKRDSFLFGEKLGDLVKDSRGIKKTGQLIQPSTSASSNLNARGPSSRGARHQRGGQAYPHRAGGPRATTMPPPYPYPYPNRRRAAVQLPPPAPRRQPAPPPPPARRPPPPAQRPATSRQA</sequence>
<dbReference type="Proteomes" id="UP001549921">
    <property type="component" value="Unassembled WGS sequence"/>
</dbReference>
<reference evidence="2 3" key="1">
    <citation type="submission" date="2024-06" db="EMBL/GenBank/DDBJ databases">
        <title>A chromosome-level genome assembly of beet webworm, Loxostege sticticalis.</title>
        <authorList>
            <person name="Zhang Y."/>
        </authorList>
    </citation>
    <scope>NUCLEOTIDE SEQUENCE [LARGE SCALE GENOMIC DNA]</scope>
    <source>
        <strain evidence="2">AQ028</strain>
        <tissue evidence="2">Male pupae</tissue>
    </source>
</reference>
<accession>A0ABD0SUH9</accession>
<name>A0ABD0SUH9_LOXSC</name>
<organism evidence="2 3">
    <name type="scientific">Loxostege sticticalis</name>
    <name type="common">Beet webworm moth</name>
    <dbReference type="NCBI Taxonomy" id="481309"/>
    <lineage>
        <taxon>Eukaryota</taxon>
        <taxon>Metazoa</taxon>
        <taxon>Ecdysozoa</taxon>
        <taxon>Arthropoda</taxon>
        <taxon>Hexapoda</taxon>
        <taxon>Insecta</taxon>
        <taxon>Pterygota</taxon>
        <taxon>Neoptera</taxon>
        <taxon>Endopterygota</taxon>
        <taxon>Lepidoptera</taxon>
        <taxon>Glossata</taxon>
        <taxon>Ditrysia</taxon>
        <taxon>Pyraloidea</taxon>
        <taxon>Crambidae</taxon>
        <taxon>Pyraustinae</taxon>
        <taxon>Loxostege</taxon>
    </lineage>
</organism>
<comment type="caution">
    <text evidence="2">The sequence shown here is derived from an EMBL/GenBank/DDBJ whole genome shotgun (WGS) entry which is preliminary data.</text>
</comment>
<feature type="compositionally biased region" description="Pro residues" evidence="1">
    <location>
        <begin position="388"/>
        <end position="412"/>
    </location>
</feature>
<evidence type="ECO:0000313" key="3">
    <source>
        <dbReference type="Proteomes" id="UP001549921"/>
    </source>
</evidence>
<feature type="compositionally biased region" description="Polar residues" evidence="1">
    <location>
        <begin position="327"/>
        <end position="340"/>
    </location>
</feature>
<evidence type="ECO:0000313" key="2">
    <source>
        <dbReference type="EMBL" id="KAL0829411.1"/>
    </source>
</evidence>
<proteinExistence type="predicted"/>
<feature type="region of interest" description="Disordered" evidence="1">
    <location>
        <begin position="323"/>
        <end position="420"/>
    </location>
</feature>
<dbReference type="AlphaFoldDB" id="A0ABD0SUH9"/>
<feature type="region of interest" description="Disordered" evidence="1">
    <location>
        <begin position="43"/>
        <end position="81"/>
    </location>
</feature>
<dbReference type="PANTHER" id="PTHR34239">
    <property type="entry name" value="APPLE DOMAIN-CONTAINING PROTEIN"/>
    <property type="match status" value="1"/>
</dbReference>
<evidence type="ECO:0000256" key="1">
    <source>
        <dbReference type="SAM" id="MobiDB-lite"/>
    </source>
</evidence>
<dbReference type="PANTHER" id="PTHR34239:SF2">
    <property type="entry name" value="TRANSPOSABLE ELEMENT P TRANSPOSASE_THAP9 CONSERVED DOMAIN-CONTAINING PROTEIN"/>
    <property type="match status" value="1"/>
</dbReference>
<gene>
    <name evidence="2" type="ORF">ABMA28_004184</name>
</gene>
<dbReference type="EMBL" id="JBEDNZ010000015">
    <property type="protein sequence ID" value="KAL0829411.1"/>
    <property type="molecule type" value="Genomic_DNA"/>
</dbReference>
<protein>
    <submittedName>
        <fullName evidence="2">Uncharacterized protein</fullName>
    </submittedName>
</protein>